<name>A0A3B1DUT9_9ZZZZ</name>
<gene>
    <name evidence="1" type="ORF">MNBD_PLANCTO02-1473</name>
</gene>
<reference evidence="1" key="1">
    <citation type="submission" date="2018-06" db="EMBL/GenBank/DDBJ databases">
        <authorList>
            <person name="Zhirakovskaya E."/>
        </authorList>
    </citation>
    <scope>NUCLEOTIDE SEQUENCE</scope>
</reference>
<accession>A0A3B1DUT9</accession>
<dbReference type="AlphaFoldDB" id="A0A3B1DUT9"/>
<evidence type="ECO:0000313" key="1">
    <source>
        <dbReference type="EMBL" id="VAX38960.1"/>
    </source>
</evidence>
<dbReference type="EMBL" id="UOGL01000282">
    <property type="protein sequence ID" value="VAX38960.1"/>
    <property type="molecule type" value="Genomic_DNA"/>
</dbReference>
<proteinExistence type="predicted"/>
<protein>
    <submittedName>
        <fullName evidence="1">Uncharacterized protein</fullName>
    </submittedName>
</protein>
<sequence length="72" mass="7973">MCQNRVPSWISNGTVTKLKTLFESLLSGNRNSPEIILLPTANNCQTKGHRTNEKKDIQAYAKYSVGGGEHIL</sequence>
<organism evidence="1">
    <name type="scientific">hydrothermal vent metagenome</name>
    <dbReference type="NCBI Taxonomy" id="652676"/>
    <lineage>
        <taxon>unclassified sequences</taxon>
        <taxon>metagenomes</taxon>
        <taxon>ecological metagenomes</taxon>
    </lineage>
</organism>